<reference evidence="9 10" key="1">
    <citation type="submission" date="2017-05" db="EMBL/GenBank/DDBJ databases">
        <title>The complete genome sequence of Deinococcus ficus isolated from the rhizosphere of the Ficus religiosa L. in Taiwan.</title>
        <authorList>
            <person name="Wu K.-M."/>
            <person name="Liao T.-L."/>
            <person name="Liu Y.-M."/>
            <person name="Young C.-C."/>
            <person name="Tsai S.-F."/>
        </authorList>
    </citation>
    <scope>NUCLEOTIDE SEQUENCE [LARGE SCALE GENOMIC DNA]</scope>
    <source>
        <strain evidence="9 10">CC-FR2-10</strain>
        <plasmid evidence="10">pdfi1</plasmid>
    </source>
</reference>
<evidence type="ECO:0000256" key="6">
    <source>
        <dbReference type="ARBA" id="ARBA00023136"/>
    </source>
</evidence>
<dbReference type="AlphaFoldDB" id="A0A221T1A0"/>
<dbReference type="InterPro" id="IPR017900">
    <property type="entry name" value="4Fe4S_Fe_S_CS"/>
</dbReference>
<proteinExistence type="predicted"/>
<keyword evidence="3" id="KW-0479">Metal-binding</keyword>
<comment type="subcellular location">
    <subcellularLocation>
        <location evidence="1">Cell membrane</location>
    </subcellularLocation>
</comment>
<dbReference type="PANTHER" id="PTHR30224:SF4">
    <property type="entry name" value="ELECTRON TRANSPORT PROTEIN YCCM-RELATED"/>
    <property type="match status" value="1"/>
</dbReference>
<dbReference type="PANTHER" id="PTHR30224">
    <property type="entry name" value="ELECTRON TRANSPORT PROTEIN"/>
    <property type="match status" value="1"/>
</dbReference>
<sequence>MTASAPQPGPARNLLDIPWVRAFLKSPLYPGIFAYPVLVVFGYIVYALLWGPSAASANVGTSLTWVLWWPLIPIAMFTLGRFWCAICPFGTLIDVVGKAVGLGRPVPGFLKRYGIWIIDATFILITWSDHVFGVVENPRGSGYLLGAMATAAVVTAVLYQRRTWCRYLCFLGGLNGNYSRASMVELRATPDICATCTTQSCYKGSAAAPGCPVFEFPRMMQTSANCNFCANCVKSCPNDSIRISTRPPTRELWFMNRPKFEESFLAAVIVGIVIVQNVTMIGWWGGVLERLTALLLGSEALAFTAAFIVAMVLPIAVIAAAAHLSARHTGETWKKNFARFGYAVIALDLAGHIAHNLFHLLSEGKSVLYTTINAFGGYAGGNLAVLPMNVVQGLQFLVVGLGIVGSLFTAYQIARRAAPGTWKRAVLPHAVVIVLFGLLNIYLFTLPMVHRV</sequence>
<dbReference type="GO" id="GO:0046872">
    <property type="term" value="F:metal ion binding"/>
    <property type="evidence" value="ECO:0007669"/>
    <property type="project" value="UniProtKB-KW"/>
</dbReference>
<evidence type="ECO:0000259" key="8">
    <source>
        <dbReference type="PROSITE" id="PS51379"/>
    </source>
</evidence>
<keyword evidence="5" id="KW-0411">Iron-sulfur</keyword>
<name>A0A221T1A0_9DEIO</name>
<keyword evidence="7" id="KW-0812">Transmembrane</keyword>
<keyword evidence="4" id="KW-0408">Iron</keyword>
<dbReference type="InterPro" id="IPR052378">
    <property type="entry name" value="NosR_regulator"/>
</dbReference>
<dbReference type="PROSITE" id="PS00198">
    <property type="entry name" value="4FE4S_FER_1"/>
    <property type="match status" value="1"/>
</dbReference>
<keyword evidence="10" id="KW-1185">Reference proteome</keyword>
<feature type="transmembrane region" description="Helical" evidence="7">
    <location>
        <begin position="28"/>
        <end position="49"/>
    </location>
</feature>
<evidence type="ECO:0000256" key="5">
    <source>
        <dbReference type="ARBA" id="ARBA00023014"/>
    </source>
</evidence>
<evidence type="ECO:0000256" key="2">
    <source>
        <dbReference type="ARBA" id="ARBA00022475"/>
    </source>
</evidence>
<evidence type="ECO:0000256" key="3">
    <source>
        <dbReference type="ARBA" id="ARBA00022723"/>
    </source>
</evidence>
<dbReference type="STRING" id="317577.GCA_000419625_03023"/>
<feature type="transmembrane region" description="Helical" evidence="7">
    <location>
        <begin position="113"/>
        <end position="135"/>
    </location>
</feature>
<dbReference type="KEGG" id="dfc:DFI_15955"/>
<organism evidence="9 10">
    <name type="scientific">Deinococcus ficus</name>
    <dbReference type="NCBI Taxonomy" id="317577"/>
    <lineage>
        <taxon>Bacteria</taxon>
        <taxon>Thermotogati</taxon>
        <taxon>Deinococcota</taxon>
        <taxon>Deinococci</taxon>
        <taxon>Deinococcales</taxon>
        <taxon>Deinococcaceae</taxon>
        <taxon>Deinococcus</taxon>
    </lineage>
</organism>
<evidence type="ECO:0000313" key="9">
    <source>
        <dbReference type="EMBL" id="ASN82659.1"/>
    </source>
</evidence>
<feature type="transmembrane region" description="Helical" evidence="7">
    <location>
        <begin position="337"/>
        <end position="358"/>
    </location>
</feature>
<keyword evidence="9" id="KW-0614">Plasmid</keyword>
<dbReference type="PROSITE" id="PS51379">
    <property type="entry name" value="4FE4S_FER_2"/>
    <property type="match status" value="1"/>
</dbReference>
<evidence type="ECO:0000256" key="1">
    <source>
        <dbReference type="ARBA" id="ARBA00004236"/>
    </source>
</evidence>
<geneLocation type="plasmid" evidence="10">
    <name>pdfi1</name>
</geneLocation>
<keyword evidence="7" id="KW-1133">Transmembrane helix</keyword>
<feature type="transmembrane region" description="Helical" evidence="7">
    <location>
        <begin position="141"/>
        <end position="159"/>
    </location>
</feature>
<evidence type="ECO:0000256" key="4">
    <source>
        <dbReference type="ARBA" id="ARBA00023004"/>
    </source>
</evidence>
<dbReference type="SUPFAM" id="SSF54862">
    <property type="entry name" value="4Fe-4S ferredoxins"/>
    <property type="match status" value="1"/>
</dbReference>
<feature type="transmembrane region" description="Helical" evidence="7">
    <location>
        <begin position="426"/>
        <end position="445"/>
    </location>
</feature>
<keyword evidence="2" id="KW-1003">Cell membrane</keyword>
<dbReference type="EMBL" id="CP021082">
    <property type="protein sequence ID" value="ASN82659.1"/>
    <property type="molecule type" value="Genomic_DNA"/>
</dbReference>
<dbReference type="RefSeq" id="WP_027463891.1">
    <property type="nucleotide sequence ID" value="NZ_CP021082.1"/>
</dbReference>
<feature type="transmembrane region" description="Helical" evidence="7">
    <location>
        <begin position="69"/>
        <end position="93"/>
    </location>
</feature>
<dbReference type="Pfam" id="PF12801">
    <property type="entry name" value="Fer4_5"/>
    <property type="match status" value="2"/>
</dbReference>
<feature type="transmembrane region" description="Helical" evidence="7">
    <location>
        <begin position="300"/>
        <end position="325"/>
    </location>
</feature>
<dbReference type="GO" id="GO:0051536">
    <property type="term" value="F:iron-sulfur cluster binding"/>
    <property type="evidence" value="ECO:0007669"/>
    <property type="project" value="UniProtKB-KW"/>
</dbReference>
<accession>A0A221T1A0</accession>
<evidence type="ECO:0000256" key="7">
    <source>
        <dbReference type="SAM" id="Phobius"/>
    </source>
</evidence>
<dbReference type="InterPro" id="IPR017896">
    <property type="entry name" value="4Fe4S_Fe-S-bd"/>
</dbReference>
<protein>
    <submittedName>
        <fullName evidence="9">Ferredoxin</fullName>
    </submittedName>
</protein>
<feature type="domain" description="4Fe-4S ferredoxin-type" evidence="8">
    <location>
        <begin position="217"/>
        <end position="246"/>
    </location>
</feature>
<dbReference type="Proteomes" id="UP000259030">
    <property type="component" value="Plasmid pDFI1"/>
</dbReference>
<gene>
    <name evidence="9" type="ORF">DFI_15955</name>
</gene>
<dbReference type="GO" id="GO:0005886">
    <property type="term" value="C:plasma membrane"/>
    <property type="evidence" value="ECO:0007669"/>
    <property type="project" value="UniProtKB-SubCell"/>
</dbReference>
<feature type="transmembrane region" description="Helical" evidence="7">
    <location>
        <begin position="264"/>
        <end position="285"/>
    </location>
</feature>
<keyword evidence="6 7" id="KW-0472">Membrane</keyword>
<feature type="transmembrane region" description="Helical" evidence="7">
    <location>
        <begin position="393"/>
        <end position="414"/>
    </location>
</feature>
<evidence type="ECO:0000313" key="10">
    <source>
        <dbReference type="Proteomes" id="UP000259030"/>
    </source>
</evidence>